<dbReference type="Gene3D" id="3.40.190.10">
    <property type="entry name" value="Periplasmic binding protein-like II"/>
    <property type="match status" value="1"/>
</dbReference>
<dbReference type="PIRSF" id="PIRSF002741">
    <property type="entry name" value="MppA"/>
    <property type="match status" value="1"/>
</dbReference>
<keyword evidence="1" id="KW-0732">Signal</keyword>
<evidence type="ECO:0000256" key="1">
    <source>
        <dbReference type="SAM" id="SignalP"/>
    </source>
</evidence>
<keyword evidence="4" id="KW-1185">Reference proteome</keyword>
<dbReference type="GO" id="GO:0042597">
    <property type="term" value="C:periplasmic space"/>
    <property type="evidence" value="ECO:0007669"/>
    <property type="project" value="UniProtKB-ARBA"/>
</dbReference>
<feature type="chain" id="PRO_5038465989" evidence="1">
    <location>
        <begin position="23"/>
        <end position="517"/>
    </location>
</feature>
<organism evidence="3 4">
    <name type="scientific">Schwartzia succinivorans DSM 10502</name>
    <dbReference type="NCBI Taxonomy" id="1123243"/>
    <lineage>
        <taxon>Bacteria</taxon>
        <taxon>Bacillati</taxon>
        <taxon>Bacillota</taxon>
        <taxon>Negativicutes</taxon>
        <taxon>Selenomonadales</taxon>
        <taxon>Selenomonadaceae</taxon>
        <taxon>Schwartzia</taxon>
    </lineage>
</organism>
<dbReference type="InterPro" id="IPR039424">
    <property type="entry name" value="SBP_5"/>
</dbReference>
<dbReference type="InterPro" id="IPR000914">
    <property type="entry name" value="SBP_5_dom"/>
</dbReference>
<feature type="signal peptide" evidence="1">
    <location>
        <begin position="1"/>
        <end position="22"/>
    </location>
</feature>
<accession>A0A1M4Y644</accession>
<dbReference type="Pfam" id="PF00496">
    <property type="entry name" value="SBP_bac_5"/>
    <property type="match status" value="1"/>
</dbReference>
<dbReference type="RefSeq" id="WP_072935742.1">
    <property type="nucleotide sequence ID" value="NZ_FQUG01000006.1"/>
</dbReference>
<dbReference type="PANTHER" id="PTHR30290">
    <property type="entry name" value="PERIPLASMIC BINDING COMPONENT OF ABC TRANSPORTER"/>
    <property type="match status" value="1"/>
</dbReference>
<dbReference type="GO" id="GO:1904680">
    <property type="term" value="F:peptide transmembrane transporter activity"/>
    <property type="evidence" value="ECO:0007669"/>
    <property type="project" value="TreeGrafter"/>
</dbReference>
<sequence>MMNSKKAAVLAALALGGAVLLAGCGGGEKQQASKEKVFTYGTTAYSASNENAGTNPHNSYVGWTTIRYGIGETLFRFKDNLELEPWLAKDYQQIDDNTVKINLKDNITFSNGKKVTGEAVKACLEALIKNHDRAPGDLKIESITAEGQSVTIKSKEKTPALLNYLSDPYGCIIDVEAGEKDRIVVGTGPYVAVSVTDNEIVLKKNDKYWGAVKPKLDKIVVKGILDGDTLTMALQNGEIDAAQGLPYASHELFNDTAKFTKSQANTSRVFEIDFNFKTPELQDVKVRKAISMAIDKEGFTKVLLKGNGAPAVGPYPDSMTFGGKAVTASAYDLEGAKALLKEAGYQDTDGDGYVDKNGKNLELRYLSYPSRQELPLLAESAQASLKKIGVKLNVNVTDNYKSFRKNGEYDMFANAFVTAPTGDPEYYLSTHYLTGASYNYGFYSNPTMDALGRELHNAFGAEARAKLAIRMEQLALDDCAYIYASHLRMSLIMKKGIKGLTAHPSDYYEITSELDKE</sequence>
<dbReference type="AlphaFoldDB" id="A0A1M4Y644"/>
<evidence type="ECO:0000259" key="2">
    <source>
        <dbReference type="Pfam" id="PF00496"/>
    </source>
</evidence>
<dbReference type="SUPFAM" id="SSF53850">
    <property type="entry name" value="Periplasmic binding protein-like II"/>
    <property type="match status" value="1"/>
</dbReference>
<dbReference type="Gene3D" id="3.10.105.10">
    <property type="entry name" value="Dipeptide-binding Protein, Domain 3"/>
    <property type="match status" value="1"/>
</dbReference>
<dbReference type="EMBL" id="FQUG01000006">
    <property type="protein sequence ID" value="SHF01140.1"/>
    <property type="molecule type" value="Genomic_DNA"/>
</dbReference>
<dbReference type="STRING" id="1123243.SAMN02745190_01640"/>
<evidence type="ECO:0000313" key="4">
    <source>
        <dbReference type="Proteomes" id="UP000184404"/>
    </source>
</evidence>
<dbReference type="InterPro" id="IPR030678">
    <property type="entry name" value="Peptide/Ni-bd"/>
</dbReference>
<dbReference type="GO" id="GO:0043190">
    <property type="term" value="C:ATP-binding cassette (ABC) transporter complex"/>
    <property type="evidence" value="ECO:0007669"/>
    <property type="project" value="InterPro"/>
</dbReference>
<dbReference type="PANTHER" id="PTHR30290:SF81">
    <property type="entry name" value="OLIGOPEPTIDE-BINDING PROTEIN OPPA"/>
    <property type="match status" value="1"/>
</dbReference>
<evidence type="ECO:0000313" key="3">
    <source>
        <dbReference type="EMBL" id="SHF01140.1"/>
    </source>
</evidence>
<dbReference type="PROSITE" id="PS51257">
    <property type="entry name" value="PROKAR_LIPOPROTEIN"/>
    <property type="match status" value="1"/>
</dbReference>
<reference evidence="3 4" key="1">
    <citation type="submission" date="2016-11" db="EMBL/GenBank/DDBJ databases">
        <authorList>
            <person name="Jaros S."/>
            <person name="Januszkiewicz K."/>
            <person name="Wedrychowicz H."/>
        </authorList>
    </citation>
    <scope>NUCLEOTIDE SEQUENCE [LARGE SCALE GENOMIC DNA]</scope>
    <source>
        <strain evidence="3 4">DSM 10502</strain>
    </source>
</reference>
<gene>
    <name evidence="3" type="ORF">SAMN02745190_01640</name>
</gene>
<dbReference type="CDD" id="cd08490">
    <property type="entry name" value="PBP2_NikA_DppA_OppA_like_3"/>
    <property type="match status" value="1"/>
</dbReference>
<dbReference type="GO" id="GO:0015833">
    <property type="term" value="P:peptide transport"/>
    <property type="evidence" value="ECO:0007669"/>
    <property type="project" value="TreeGrafter"/>
</dbReference>
<name>A0A1M4Y644_9FIRM</name>
<dbReference type="Proteomes" id="UP000184404">
    <property type="component" value="Unassembled WGS sequence"/>
</dbReference>
<proteinExistence type="predicted"/>
<feature type="domain" description="Solute-binding protein family 5" evidence="2">
    <location>
        <begin position="82"/>
        <end position="437"/>
    </location>
</feature>
<protein>
    <submittedName>
        <fullName evidence="3">Peptide/nickel transport system substrate-binding protein</fullName>
    </submittedName>
</protein>